<dbReference type="HOGENOM" id="CLU_061502_0_0_2"/>
<dbReference type="Pfam" id="PF18330">
    <property type="entry name" value="Lig_C"/>
    <property type="match status" value="1"/>
</dbReference>
<evidence type="ECO:0000259" key="1">
    <source>
        <dbReference type="Pfam" id="PF09414"/>
    </source>
</evidence>
<dbReference type="InterPro" id="IPR041596">
    <property type="entry name" value="Lig_Pab1020_C"/>
</dbReference>
<accession>C9RGH7</accession>
<sequence>MNVLSYDLNKIAEKLNISLKDLNKAFKKRILRENEYKDVKTLIFKKDFRGIEKGTVIFLNKNLDVVRGYPKTYRAITLYPTIKKHFVDKVVVEEKLNGYNIRIVKIEGEVYALTRGGHICPFTTKKVKKFLDLSILDEFNNYMLCGEMIGKNNPYTPYYYEEVERGYENLGFYIFDIKERDSNRSLPINERIALCKKYNLPYVKPLAILDKDTAHLHIKEIINDLNRRKREGVVMKDPEMIVPPIKYTTHYTQCEDLRSAFTFFFDLGVDFLFSRVVREGFMSYEFKDSEEDLKKRAEDLGEAILVPMVETIRKISNGERVSEDFELIFDSEDDVDEFIYFMRKMKMLIVIKDIKKIDTNEGVKIKVLIGKIYNKTNDKVISYLNGTLWE</sequence>
<dbReference type="SUPFAM" id="SSF56091">
    <property type="entry name" value="DNA ligase/mRNA capping enzyme, catalytic domain"/>
    <property type="match status" value="1"/>
</dbReference>
<dbReference type="RefSeq" id="WP_015732899.1">
    <property type="nucleotide sequence ID" value="NC_013407.1"/>
</dbReference>
<keyword evidence="4" id="KW-1185">Reference proteome</keyword>
<dbReference type="EMBL" id="CP001787">
    <property type="protein sequence ID" value="ACX72679.1"/>
    <property type="molecule type" value="Genomic_DNA"/>
</dbReference>
<dbReference type="AlphaFoldDB" id="C9RGH7"/>
<dbReference type="STRING" id="579137.Metvu_0821"/>
<dbReference type="Gene3D" id="3.30.1490.70">
    <property type="match status" value="1"/>
</dbReference>
<dbReference type="InterPro" id="IPR021122">
    <property type="entry name" value="RNA_ligase_dom_REL/Rnl2"/>
</dbReference>
<dbReference type="NCBIfam" id="TIGR01209">
    <property type="entry name" value="RNA ligase"/>
    <property type="match status" value="1"/>
</dbReference>
<dbReference type="Gene3D" id="3.10.450.740">
    <property type="match status" value="1"/>
</dbReference>
<proteinExistence type="predicted"/>
<evidence type="ECO:0000313" key="4">
    <source>
        <dbReference type="Proteomes" id="UP000002063"/>
    </source>
</evidence>
<dbReference type="Pfam" id="PF09414">
    <property type="entry name" value="RNA_ligase"/>
    <property type="match status" value="1"/>
</dbReference>
<dbReference type="Proteomes" id="UP000002063">
    <property type="component" value="Chromosome"/>
</dbReference>
<feature type="domain" description="RNA ligase Pab1020 C-terminal" evidence="2">
    <location>
        <begin position="260"/>
        <end position="386"/>
    </location>
</feature>
<dbReference type="GeneID" id="8513158"/>
<dbReference type="CDD" id="cd07894">
    <property type="entry name" value="Adenylation_RNA_ligase"/>
    <property type="match status" value="1"/>
</dbReference>
<keyword evidence="3" id="KW-0436">Ligase</keyword>
<dbReference type="GO" id="GO:0016874">
    <property type="term" value="F:ligase activity"/>
    <property type="evidence" value="ECO:0007669"/>
    <property type="project" value="UniProtKB-KW"/>
</dbReference>
<dbReference type="OrthoDB" id="14524at2157"/>
<dbReference type="PRINTS" id="PR01048">
    <property type="entry name" value="Y414FAMILY"/>
</dbReference>
<dbReference type="KEGG" id="mvu:Metvu_0821"/>
<feature type="domain" description="RNA ligase" evidence="1">
    <location>
        <begin position="89"/>
        <end position="248"/>
    </location>
</feature>
<dbReference type="InterPro" id="IPR001072">
    <property type="entry name" value="RNA_ligase_Pab1020"/>
</dbReference>
<evidence type="ECO:0000259" key="2">
    <source>
        <dbReference type="Pfam" id="PF18330"/>
    </source>
</evidence>
<evidence type="ECO:0000313" key="3">
    <source>
        <dbReference type="EMBL" id="ACX72679.1"/>
    </source>
</evidence>
<dbReference type="Gene3D" id="3.30.70.2160">
    <property type="match status" value="1"/>
</dbReference>
<name>C9RGH7_METVM</name>
<dbReference type="Gene3D" id="3.30.470.30">
    <property type="entry name" value="DNA ligase/mRNA capping enzyme"/>
    <property type="match status" value="1"/>
</dbReference>
<dbReference type="eggNOG" id="arCOG04218">
    <property type="taxonomic scope" value="Archaea"/>
</dbReference>
<gene>
    <name evidence="3" type="ordered locus">Metvu_0821</name>
</gene>
<reference evidence="3" key="1">
    <citation type="submission" date="2009-10" db="EMBL/GenBank/DDBJ databases">
        <title>Complete sequence of chromosome of Methanocaldococcus vulcanius M7.</title>
        <authorList>
            <consortium name="US DOE Joint Genome Institute"/>
            <person name="Lucas S."/>
            <person name="Copeland A."/>
            <person name="Lapidus A."/>
            <person name="Glavina del Rio T."/>
            <person name="Dalin E."/>
            <person name="Tice H."/>
            <person name="Bruce D."/>
            <person name="Goodwin L."/>
            <person name="Pitluck S."/>
            <person name="Lcollab F.I."/>
            <person name="Brettin T."/>
            <person name="Detter J.C."/>
            <person name="Han C."/>
            <person name="Tapia R."/>
            <person name="Kuske C.R."/>
            <person name="Schmutz J."/>
            <person name="Larimer F."/>
            <person name="Land M."/>
            <person name="Hauser L."/>
            <person name="Kyrpides N."/>
            <person name="Ovchinikova G."/>
            <person name="Sieprawska-Lupa M."/>
            <person name="Whitman W.B."/>
            <person name="Woyke T."/>
        </authorList>
    </citation>
    <scope>NUCLEOTIDE SEQUENCE [LARGE SCALE GENOMIC DNA]</scope>
    <source>
        <strain evidence="3">M7</strain>
    </source>
</reference>
<protein>
    <submittedName>
        <fullName evidence="3">ATP dependent DNA ligase</fullName>
    </submittedName>
</protein>
<organism evidence="3 4">
    <name type="scientific">Methanocaldococcus vulcanius (strain ATCC 700851 / DSM 12094 / M7)</name>
    <name type="common">Methanococcus vulcanius</name>
    <dbReference type="NCBI Taxonomy" id="579137"/>
    <lineage>
        <taxon>Archaea</taxon>
        <taxon>Methanobacteriati</taxon>
        <taxon>Methanobacteriota</taxon>
        <taxon>Methanomada group</taxon>
        <taxon>Methanococci</taxon>
        <taxon>Methanococcales</taxon>
        <taxon>Methanocaldococcaceae</taxon>
        <taxon>Methanocaldococcus</taxon>
    </lineage>
</organism>